<name>A0A167YT41_9HYPO</name>
<dbReference type="AlphaFoldDB" id="A0A167YT41"/>
<accession>A0A167YT41</accession>
<gene>
    <name evidence="2" type="ORF">AAL_06485</name>
</gene>
<dbReference type="Proteomes" id="UP000078544">
    <property type="component" value="Unassembled WGS sequence"/>
</dbReference>
<sequence>MKYSGLFLVALASYVAAAPLAIRDDVAADDVAADDATSTTDNSLLDAAAAKGRESSIGESAQELADQIKKGNGLDIAKGAIDLAGSIVGSIGKGKRE</sequence>
<feature type="signal peptide" evidence="1">
    <location>
        <begin position="1"/>
        <end position="17"/>
    </location>
</feature>
<comment type="caution">
    <text evidence="2">The sequence shown here is derived from an EMBL/GenBank/DDBJ whole genome shotgun (WGS) entry which is preliminary data.</text>
</comment>
<proteinExistence type="predicted"/>
<protein>
    <submittedName>
        <fullName evidence="2">Uncharacterized protein</fullName>
    </submittedName>
</protein>
<evidence type="ECO:0000256" key="1">
    <source>
        <dbReference type="SAM" id="SignalP"/>
    </source>
</evidence>
<keyword evidence="1" id="KW-0732">Signal</keyword>
<dbReference type="EMBL" id="AZGY01000017">
    <property type="protein sequence ID" value="KZZ91731.1"/>
    <property type="molecule type" value="Genomic_DNA"/>
</dbReference>
<keyword evidence="3" id="KW-1185">Reference proteome</keyword>
<evidence type="ECO:0000313" key="3">
    <source>
        <dbReference type="Proteomes" id="UP000078544"/>
    </source>
</evidence>
<reference evidence="2 3" key="1">
    <citation type="journal article" date="2016" name="Genome Biol. Evol.">
        <title>Divergent and convergent evolution of fungal pathogenicity.</title>
        <authorList>
            <person name="Shang Y."/>
            <person name="Xiao G."/>
            <person name="Zheng P."/>
            <person name="Cen K."/>
            <person name="Zhan S."/>
            <person name="Wang C."/>
        </authorList>
    </citation>
    <scope>NUCLEOTIDE SEQUENCE [LARGE SCALE GENOMIC DNA]</scope>
    <source>
        <strain evidence="2 3">RCEF 2490</strain>
    </source>
</reference>
<evidence type="ECO:0000313" key="2">
    <source>
        <dbReference type="EMBL" id="KZZ91731.1"/>
    </source>
</evidence>
<feature type="chain" id="PRO_5007894882" evidence="1">
    <location>
        <begin position="18"/>
        <end position="97"/>
    </location>
</feature>
<organism evidence="2 3">
    <name type="scientific">Moelleriella libera RCEF 2490</name>
    <dbReference type="NCBI Taxonomy" id="1081109"/>
    <lineage>
        <taxon>Eukaryota</taxon>
        <taxon>Fungi</taxon>
        <taxon>Dikarya</taxon>
        <taxon>Ascomycota</taxon>
        <taxon>Pezizomycotina</taxon>
        <taxon>Sordariomycetes</taxon>
        <taxon>Hypocreomycetidae</taxon>
        <taxon>Hypocreales</taxon>
        <taxon>Clavicipitaceae</taxon>
        <taxon>Moelleriella</taxon>
    </lineage>
</organism>